<protein>
    <submittedName>
        <fullName evidence="2">N-6 DNA methylase</fullName>
    </submittedName>
</protein>
<dbReference type="InterPro" id="IPR029063">
    <property type="entry name" value="SAM-dependent_MTases_sf"/>
</dbReference>
<comment type="caution">
    <text evidence="2">The sequence shown here is derived from an EMBL/GenBank/DDBJ whole genome shotgun (WGS) entry which is preliminary data.</text>
</comment>
<dbReference type="Proteomes" id="UP001596222">
    <property type="component" value="Unassembled WGS sequence"/>
</dbReference>
<feature type="domain" description="DNA methylase adenine-specific" evidence="1">
    <location>
        <begin position="195"/>
        <end position="297"/>
    </location>
</feature>
<evidence type="ECO:0000259" key="1">
    <source>
        <dbReference type="Pfam" id="PF02384"/>
    </source>
</evidence>
<reference evidence="3" key="1">
    <citation type="journal article" date="2019" name="Int. J. Syst. Evol. Microbiol.">
        <title>The Global Catalogue of Microorganisms (GCM) 10K type strain sequencing project: providing services to taxonomists for standard genome sequencing and annotation.</title>
        <authorList>
            <consortium name="The Broad Institute Genomics Platform"/>
            <consortium name="The Broad Institute Genome Sequencing Center for Infectious Disease"/>
            <person name="Wu L."/>
            <person name="Ma J."/>
        </authorList>
    </citation>
    <scope>NUCLEOTIDE SEQUENCE [LARGE SCALE GENOMIC DNA]</scope>
    <source>
        <strain evidence="3">CGMCC 4.1641</strain>
    </source>
</reference>
<dbReference type="GO" id="GO:0008168">
    <property type="term" value="F:methyltransferase activity"/>
    <property type="evidence" value="ECO:0007669"/>
    <property type="project" value="UniProtKB-KW"/>
</dbReference>
<dbReference type="GO" id="GO:0032259">
    <property type="term" value="P:methylation"/>
    <property type="evidence" value="ECO:0007669"/>
    <property type="project" value="UniProtKB-KW"/>
</dbReference>
<dbReference type="RefSeq" id="WP_382049199.1">
    <property type="nucleotide sequence ID" value="NZ_JBHSKJ010000022.1"/>
</dbReference>
<keyword evidence="2" id="KW-0489">Methyltransferase</keyword>
<dbReference type="SUPFAM" id="SSF53335">
    <property type="entry name" value="S-adenosyl-L-methionine-dependent methyltransferases"/>
    <property type="match status" value="1"/>
</dbReference>
<keyword evidence="3" id="KW-1185">Reference proteome</keyword>
<dbReference type="Gene3D" id="3.40.50.150">
    <property type="entry name" value="Vaccinia Virus protein VP39"/>
    <property type="match status" value="1"/>
</dbReference>
<evidence type="ECO:0000313" key="3">
    <source>
        <dbReference type="Proteomes" id="UP001596222"/>
    </source>
</evidence>
<keyword evidence="2" id="KW-0808">Transferase</keyword>
<name>A0ABW0A609_9ACTN</name>
<gene>
    <name evidence="2" type="ORF">ACFPP6_30325</name>
</gene>
<dbReference type="InterPro" id="IPR003356">
    <property type="entry name" value="DNA_methylase_A-5"/>
</dbReference>
<dbReference type="Pfam" id="PF02384">
    <property type="entry name" value="N6_Mtase"/>
    <property type="match status" value="1"/>
</dbReference>
<dbReference type="EMBL" id="JBHSKJ010000022">
    <property type="protein sequence ID" value="MFC5148969.1"/>
    <property type="molecule type" value="Genomic_DNA"/>
</dbReference>
<sequence>MSHQDLTDQIAAALKARRLHAAPKTAQASGCDNPGCARHAGASSFPHFPSTARSGADFGEAVADAWYKASGSSRMDIPVGIVAALALWPTKTEGAAHAGRLASYFAAQPGPVLVQGYAECFAASWMQRPDLLDVATPITQWTEEDLDQTLLRGVQAVTRAAVRSGVLHYTGSSDPAFRSTIDLMSWTVTALRHHSSRKGLGEYHTPPDIAAAMASVLTAKQLPEPGEWFCEPTAGTGSMFRTLAEALRDHNLDPHDFGWMMQELSPVAAAAAAVNVLVWDLGPRALVACGDTLAQGDLTAAALAHQREMFAHRDRITDATVAAVATHKANRLLNSLFPNSTAA</sequence>
<organism evidence="2 3">
    <name type="scientific">Streptomyces aureoversilis</name>
    <dbReference type="NCBI Taxonomy" id="67277"/>
    <lineage>
        <taxon>Bacteria</taxon>
        <taxon>Bacillati</taxon>
        <taxon>Actinomycetota</taxon>
        <taxon>Actinomycetes</taxon>
        <taxon>Kitasatosporales</taxon>
        <taxon>Streptomycetaceae</taxon>
        <taxon>Streptomyces</taxon>
    </lineage>
</organism>
<evidence type="ECO:0000313" key="2">
    <source>
        <dbReference type="EMBL" id="MFC5148969.1"/>
    </source>
</evidence>
<accession>A0ABW0A609</accession>
<proteinExistence type="predicted"/>